<dbReference type="Gene3D" id="3.60.21.70">
    <property type="entry name" value="PhoD-like phosphatase"/>
    <property type="match status" value="1"/>
</dbReference>
<evidence type="ECO:0000256" key="1">
    <source>
        <dbReference type="SAM" id="MobiDB-lite"/>
    </source>
</evidence>
<feature type="compositionally biased region" description="Polar residues" evidence="1">
    <location>
        <begin position="15"/>
        <end position="25"/>
    </location>
</feature>
<protein>
    <recommendedName>
        <fullName evidence="2">PhoD-like phosphatase domain-containing protein</fullName>
    </recommendedName>
</protein>
<dbReference type="PANTHER" id="PTHR46689">
    <property type="entry name" value="MEMBRANE PROTEIN, PUTATIVE-RELATED"/>
    <property type="match status" value="1"/>
</dbReference>
<proteinExistence type="predicted"/>
<dbReference type="InterPro" id="IPR018946">
    <property type="entry name" value="PhoD-like_MPP"/>
</dbReference>
<keyword evidence="4" id="KW-1185">Reference proteome</keyword>
<sequence>MQNGVSHPEAAGAVSQAQQHDSSSIPGHAARPPQAPGLVSKAENPLSGKASAVAAASKGDNCTLIPSLDEKLTVSGPYIVLLGCDSAQCIWRASVMIVTPPARGAVLPGEPSLMLSDQGQTRHIQGLQLDELAGWKFWRFNLEAVLGDEPRTLEYSITADQIDKSARYAVALAAKDESWRWGFHSCNGLSAGADVRAWKDPHLWEDVMATHAEAPIHAFVGGGDQIYNDALWSTPSMQAWLHLDDSELAKPKLEHDFNESMQREVTEFLFNHYRVHFQSRPALAQAYARIPQINQWDDHDIFDGWGSYPDHLLQCPVFQGTYKCCRRFFLLFQHHTTPKLSGSMNGLFGPPGTYSWCRQLGPRVAIVAPDCRAERTVRRVISPEAYQALFAQIAALPPSVKHLVVCTTVPVVFPKLPLSELAMTAIEDLPFLKGALQKTGLAAGIIDKFGHADLLDDIIDHWDARAHLGERAAFVERLQQVTKAHGARVSFVSGDVHVGGVGRLYTRPKMAHLTHDHRYMPQIVSSAMWNCPPPSKLITLLERTNRASKVTHHTQEKMVRAFQGGRKLVDARNWCLVEELPYTQDTQALKAARSESRGGREWVQEQVQAMGSSRESIRQQKTSGALLYTLRVEDPTNQTAPPQLYKTYCPLYIHSPLRNHVAVRRSSFIQSCMCYSNTRDDDPLEEL</sequence>
<dbReference type="EMBL" id="CAUYUE010000003">
    <property type="protein sequence ID" value="CAK0753536.1"/>
    <property type="molecule type" value="Genomic_DNA"/>
</dbReference>
<dbReference type="InterPro" id="IPR038607">
    <property type="entry name" value="PhoD-like_sf"/>
</dbReference>
<dbReference type="AlphaFoldDB" id="A0AAV1HVB1"/>
<organism evidence="3 4">
    <name type="scientific">Coccomyxa viridis</name>
    <dbReference type="NCBI Taxonomy" id="1274662"/>
    <lineage>
        <taxon>Eukaryota</taxon>
        <taxon>Viridiplantae</taxon>
        <taxon>Chlorophyta</taxon>
        <taxon>core chlorophytes</taxon>
        <taxon>Trebouxiophyceae</taxon>
        <taxon>Trebouxiophyceae incertae sedis</taxon>
        <taxon>Coccomyxaceae</taxon>
        <taxon>Coccomyxa</taxon>
    </lineage>
</organism>
<dbReference type="InterPro" id="IPR043904">
    <property type="entry name" value="PhoD_2-like"/>
</dbReference>
<evidence type="ECO:0000313" key="3">
    <source>
        <dbReference type="EMBL" id="CAK0753536.1"/>
    </source>
</evidence>
<accession>A0AAV1HVB1</accession>
<dbReference type="GO" id="GO:0016020">
    <property type="term" value="C:membrane"/>
    <property type="evidence" value="ECO:0007669"/>
    <property type="project" value="TreeGrafter"/>
</dbReference>
<gene>
    <name evidence="3" type="ORF">CVIRNUC_002228</name>
</gene>
<feature type="region of interest" description="Disordered" evidence="1">
    <location>
        <begin position="1"/>
        <end position="43"/>
    </location>
</feature>
<name>A0AAV1HVB1_9CHLO</name>
<evidence type="ECO:0000259" key="2">
    <source>
        <dbReference type="Pfam" id="PF19050"/>
    </source>
</evidence>
<reference evidence="3 4" key="1">
    <citation type="submission" date="2023-10" db="EMBL/GenBank/DDBJ databases">
        <authorList>
            <person name="Maclean D."/>
            <person name="Macfadyen A."/>
        </authorList>
    </citation>
    <scope>NUCLEOTIDE SEQUENCE [LARGE SCALE GENOMIC DNA]</scope>
</reference>
<feature type="domain" description="PhoD-like phosphatase" evidence="2">
    <location>
        <begin position="432"/>
        <end position="549"/>
    </location>
</feature>
<dbReference type="PANTHER" id="PTHR46689:SF1">
    <property type="entry name" value="PHOD-LIKE PHOSPHATASE DOMAIN-CONTAINING PROTEIN"/>
    <property type="match status" value="1"/>
</dbReference>
<feature type="domain" description="PhoD-like phosphatase" evidence="2">
    <location>
        <begin position="152"/>
        <end position="421"/>
    </location>
</feature>
<comment type="caution">
    <text evidence="3">The sequence shown here is derived from an EMBL/GenBank/DDBJ whole genome shotgun (WGS) entry which is preliminary data.</text>
</comment>
<evidence type="ECO:0000313" key="4">
    <source>
        <dbReference type="Proteomes" id="UP001314263"/>
    </source>
</evidence>
<dbReference type="CDD" id="cd07389">
    <property type="entry name" value="MPP_PhoD"/>
    <property type="match status" value="1"/>
</dbReference>
<dbReference type="Pfam" id="PF19050">
    <property type="entry name" value="PhoD_2"/>
    <property type="match status" value="2"/>
</dbReference>
<dbReference type="Proteomes" id="UP001314263">
    <property type="component" value="Unassembled WGS sequence"/>
</dbReference>